<dbReference type="SUPFAM" id="SSF102114">
    <property type="entry name" value="Radical SAM enzymes"/>
    <property type="match status" value="1"/>
</dbReference>
<dbReference type="CDD" id="cd01335">
    <property type="entry name" value="Radical_SAM"/>
    <property type="match status" value="1"/>
</dbReference>
<evidence type="ECO:0000256" key="11">
    <source>
        <dbReference type="ARBA" id="ARBA00023014"/>
    </source>
</evidence>
<dbReference type="Pfam" id="PF04055">
    <property type="entry name" value="Radical_SAM"/>
    <property type="match status" value="1"/>
</dbReference>
<dbReference type="InterPro" id="IPR038135">
    <property type="entry name" value="Methylthiotransferase_N_sf"/>
</dbReference>
<evidence type="ECO:0000256" key="15">
    <source>
        <dbReference type="ARBA" id="ARBA00069898"/>
    </source>
</evidence>
<dbReference type="AlphaFoldDB" id="A0AAU9E4X8"/>
<accession>A0AAU9E4X8</accession>
<evidence type="ECO:0000256" key="12">
    <source>
        <dbReference type="ARBA" id="ARBA00031213"/>
    </source>
</evidence>
<dbReference type="SMART" id="SM00729">
    <property type="entry name" value="Elp3"/>
    <property type="match status" value="1"/>
</dbReference>
<dbReference type="InterPro" id="IPR006638">
    <property type="entry name" value="Elp3/MiaA/NifB-like_rSAM"/>
</dbReference>
<keyword evidence="6" id="KW-0808">Transferase</keyword>
<evidence type="ECO:0000256" key="4">
    <source>
        <dbReference type="ARBA" id="ARBA00022485"/>
    </source>
</evidence>
<dbReference type="InterPro" id="IPR006467">
    <property type="entry name" value="MiaB-like_bact"/>
</dbReference>
<dbReference type="InterPro" id="IPR034557">
    <property type="entry name" value="ThrcA_tRNA_MEthiotransferase"/>
</dbReference>
<dbReference type="KEGG" id="hprf:HLPR_20100"/>
<evidence type="ECO:0000256" key="13">
    <source>
        <dbReference type="ARBA" id="ARBA00051661"/>
    </source>
</evidence>
<evidence type="ECO:0000256" key="2">
    <source>
        <dbReference type="ARBA" id="ARBA00002399"/>
    </source>
</evidence>
<dbReference type="SFLD" id="SFLDF00295">
    <property type="entry name" value="threonylcarbamoyladenosine_tRN"/>
    <property type="match status" value="1"/>
</dbReference>
<dbReference type="NCBIfam" id="TIGR00089">
    <property type="entry name" value="MiaB/RimO family radical SAM methylthiotransferase"/>
    <property type="match status" value="1"/>
</dbReference>
<evidence type="ECO:0000256" key="10">
    <source>
        <dbReference type="ARBA" id="ARBA00023004"/>
    </source>
</evidence>
<gene>
    <name evidence="18" type="primary">mtaB</name>
    <name evidence="18" type="ORF">HLPR_20100</name>
</gene>
<dbReference type="Gene3D" id="3.40.50.12160">
    <property type="entry name" value="Methylthiotransferase, N-terminal domain"/>
    <property type="match status" value="1"/>
</dbReference>
<dbReference type="InterPro" id="IPR023404">
    <property type="entry name" value="rSAM_horseshoe"/>
</dbReference>
<reference evidence="18 19" key="1">
    <citation type="submission" date="2023-08" db="EMBL/GenBank/DDBJ databases">
        <title>Helicovermis profunda gen. nov., sp. nov., a novel mesophilic, fermentative bacterium within the Bacillota from a deep-sea hydrothermal vent chimney.</title>
        <authorList>
            <person name="Miyazaki U."/>
            <person name="Mizutani D."/>
            <person name="Hashimoto Y."/>
            <person name="Tame A."/>
            <person name="Sawayama S."/>
            <person name="Miyazaki J."/>
            <person name="Takai K."/>
            <person name="Nakagawa S."/>
        </authorList>
    </citation>
    <scope>NUCLEOTIDE SEQUENCE [LARGE SCALE GENOMIC DNA]</scope>
    <source>
        <strain evidence="18 19">S502</strain>
    </source>
</reference>
<protein>
    <recommendedName>
        <fullName evidence="15">Threonylcarbamoyladenosine tRNA methylthiotransferase MtaB</fullName>
        <ecNumber evidence="3">2.8.4.5</ecNumber>
    </recommendedName>
    <alternativeName>
        <fullName evidence="12">tRNA-t(6)A37 methylthiotransferase</fullName>
    </alternativeName>
</protein>
<keyword evidence="7" id="KW-0949">S-adenosyl-L-methionine</keyword>
<dbReference type="SFLD" id="SFLDG01061">
    <property type="entry name" value="methylthiotransferase"/>
    <property type="match status" value="1"/>
</dbReference>
<dbReference type="InterPro" id="IPR058240">
    <property type="entry name" value="rSAM_sf"/>
</dbReference>
<organism evidence="18 19">
    <name type="scientific">Helicovermis profundi</name>
    <dbReference type="NCBI Taxonomy" id="3065157"/>
    <lineage>
        <taxon>Bacteria</taxon>
        <taxon>Bacillati</taxon>
        <taxon>Bacillota</taxon>
        <taxon>Clostridia</taxon>
        <taxon>Helicovermis</taxon>
    </lineage>
</organism>
<dbReference type="NCBIfam" id="TIGR01579">
    <property type="entry name" value="MiaB-like-C"/>
    <property type="match status" value="1"/>
</dbReference>
<keyword evidence="4" id="KW-0004">4Fe-4S</keyword>
<dbReference type="EC" id="2.8.4.5" evidence="3"/>
<dbReference type="GO" id="GO:0046872">
    <property type="term" value="F:metal ion binding"/>
    <property type="evidence" value="ECO:0007669"/>
    <property type="project" value="UniProtKB-KW"/>
</dbReference>
<feature type="domain" description="Radical SAM core" evidence="17">
    <location>
        <begin position="162"/>
        <end position="391"/>
    </location>
</feature>
<dbReference type="PROSITE" id="PS51449">
    <property type="entry name" value="MTTASE_N"/>
    <property type="match status" value="1"/>
</dbReference>
<dbReference type="GO" id="GO:0051539">
    <property type="term" value="F:4 iron, 4 sulfur cluster binding"/>
    <property type="evidence" value="ECO:0007669"/>
    <property type="project" value="UniProtKB-KW"/>
</dbReference>
<proteinExistence type="inferred from homology"/>
<dbReference type="FunFam" id="3.40.50.12160:FF:000004">
    <property type="entry name" value="Threonylcarbamoyladenosine tRNA methylthiotransferase MtaB"/>
    <property type="match status" value="1"/>
</dbReference>
<dbReference type="FunFam" id="3.80.30.20:FF:000001">
    <property type="entry name" value="tRNA-2-methylthio-N(6)-dimethylallyladenosine synthase 2"/>
    <property type="match status" value="1"/>
</dbReference>
<dbReference type="InterPro" id="IPR007197">
    <property type="entry name" value="rSAM"/>
</dbReference>
<comment type="similarity">
    <text evidence="14">Belongs to the methylthiotransferase family. MtaB subfamily.</text>
</comment>
<evidence type="ECO:0000259" key="17">
    <source>
        <dbReference type="PROSITE" id="PS51918"/>
    </source>
</evidence>
<comment type="catalytic activity">
    <reaction evidence="13">
        <text>N(6)-L-threonylcarbamoyladenosine(37) in tRNA + (sulfur carrier)-SH + AH2 + 2 S-adenosyl-L-methionine = 2-methylsulfanyl-N(6)-L-threonylcarbamoyladenosine(37) in tRNA + (sulfur carrier)-H + 5'-deoxyadenosine + L-methionine + A + S-adenosyl-L-homocysteine + 2 H(+)</text>
        <dbReference type="Rhea" id="RHEA:37075"/>
        <dbReference type="Rhea" id="RHEA-COMP:10163"/>
        <dbReference type="Rhea" id="RHEA-COMP:11092"/>
        <dbReference type="Rhea" id="RHEA-COMP:14737"/>
        <dbReference type="Rhea" id="RHEA-COMP:14739"/>
        <dbReference type="ChEBI" id="CHEBI:13193"/>
        <dbReference type="ChEBI" id="CHEBI:15378"/>
        <dbReference type="ChEBI" id="CHEBI:17319"/>
        <dbReference type="ChEBI" id="CHEBI:17499"/>
        <dbReference type="ChEBI" id="CHEBI:29917"/>
        <dbReference type="ChEBI" id="CHEBI:57844"/>
        <dbReference type="ChEBI" id="CHEBI:57856"/>
        <dbReference type="ChEBI" id="CHEBI:59789"/>
        <dbReference type="ChEBI" id="CHEBI:64428"/>
        <dbReference type="ChEBI" id="CHEBI:74418"/>
        <dbReference type="ChEBI" id="CHEBI:74420"/>
        <dbReference type="EC" id="2.8.4.5"/>
    </reaction>
</comment>
<evidence type="ECO:0000313" key="19">
    <source>
        <dbReference type="Proteomes" id="UP001321786"/>
    </source>
</evidence>
<evidence type="ECO:0000259" key="16">
    <source>
        <dbReference type="PROSITE" id="PS51449"/>
    </source>
</evidence>
<dbReference type="PANTHER" id="PTHR11918">
    <property type="entry name" value="RADICAL SAM PROTEINS"/>
    <property type="match status" value="1"/>
</dbReference>
<sequence length="456" mass="52487">MDIKKEKQINAYIKEEKFIIKDKRRKSVHIHTLGCKVNQYESEAMAEMFEKSGYEIVGKDQIADIYIINTCTVTNLGDKKSRQFIRKSKRNNPDAIIAVVGCYSQVNPNDIKNIEGVNLILGTNERKKIVEYIENLKENEVKCLVSNIMEIKEFEEIKIDAIKEKTRAFIKVQDGCNQYCTYCIIPYARGNIRSRSPENVIAEVKRLVEHGYKEIVLTGIHIASYGKDLKNFSLIDLIELADKVDGLERLRMSSVEPRLFENDFIERLKKVKSFCPHFHLSLQSGSDGVLKRMNRKYTSKEYLNTANLIYSSFNNAAITTDIIVGFPGETDMEFEETLEFVKKVGFSQVHVFQYSPKEGTKAALMENQIMNSIKHSRSESLIELTKNLEDKFQKNMVNQNLEILFEGYYEKNKKYVEGISKNYLRVIVENSKTLKGKVYKVNIVGIKDGILLGKLI</sequence>
<keyword evidence="11" id="KW-0411">Iron-sulfur</keyword>
<dbReference type="PANTHER" id="PTHR11918:SF45">
    <property type="entry name" value="THREONYLCARBAMOYLADENOSINE TRNA METHYLTHIOTRANSFERASE"/>
    <property type="match status" value="1"/>
</dbReference>
<keyword evidence="8" id="KW-0819">tRNA processing</keyword>
<dbReference type="EMBL" id="AP028654">
    <property type="protein sequence ID" value="BEP29679.1"/>
    <property type="molecule type" value="Genomic_DNA"/>
</dbReference>
<evidence type="ECO:0000256" key="9">
    <source>
        <dbReference type="ARBA" id="ARBA00022723"/>
    </source>
</evidence>
<dbReference type="PROSITE" id="PS51918">
    <property type="entry name" value="RADICAL_SAM"/>
    <property type="match status" value="1"/>
</dbReference>
<evidence type="ECO:0000256" key="1">
    <source>
        <dbReference type="ARBA" id="ARBA00001966"/>
    </source>
</evidence>
<keyword evidence="5" id="KW-0963">Cytoplasm</keyword>
<dbReference type="GO" id="GO:0035598">
    <property type="term" value="F:tRNA (N(6)-L-threonylcarbamoyladenosine(37)-C(2))-methylthiotransferase activity"/>
    <property type="evidence" value="ECO:0007669"/>
    <property type="project" value="UniProtKB-EC"/>
</dbReference>
<dbReference type="Proteomes" id="UP001321786">
    <property type="component" value="Chromosome"/>
</dbReference>
<evidence type="ECO:0000313" key="18">
    <source>
        <dbReference type="EMBL" id="BEP29679.1"/>
    </source>
</evidence>
<keyword evidence="9" id="KW-0479">Metal-binding</keyword>
<dbReference type="InterPro" id="IPR013848">
    <property type="entry name" value="Methylthiotransferase_N"/>
</dbReference>
<dbReference type="InterPro" id="IPR020612">
    <property type="entry name" value="Methylthiotransferase_CS"/>
</dbReference>
<evidence type="ECO:0000256" key="8">
    <source>
        <dbReference type="ARBA" id="ARBA00022694"/>
    </source>
</evidence>
<dbReference type="SFLD" id="SFLDS00029">
    <property type="entry name" value="Radical_SAM"/>
    <property type="match status" value="1"/>
</dbReference>
<dbReference type="PROSITE" id="PS01278">
    <property type="entry name" value="MTTASE_RADICAL"/>
    <property type="match status" value="1"/>
</dbReference>
<name>A0AAU9E4X8_9FIRM</name>
<dbReference type="Pfam" id="PF00919">
    <property type="entry name" value="UPF0004"/>
    <property type="match status" value="1"/>
</dbReference>
<comment type="function">
    <text evidence="2">Catalyzes the methylthiolation of N6-threonylcarbamoyladenosine (t(6)A), leading to the formation of 2-methylthio-N6-threonylcarbamoyladenosine (ms(2)t(6)A) at position 37 in tRNAs that read codons beginning with adenine.</text>
</comment>
<evidence type="ECO:0000256" key="7">
    <source>
        <dbReference type="ARBA" id="ARBA00022691"/>
    </source>
</evidence>
<feature type="domain" description="MTTase N-terminal" evidence="16">
    <location>
        <begin position="26"/>
        <end position="138"/>
    </location>
</feature>
<dbReference type="Gene3D" id="3.80.30.20">
    <property type="entry name" value="tm_1862 like domain"/>
    <property type="match status" value="1"/>
</dbReference>
<comment type="cofactor">
    <cofactor evidence="1">
        <name>[4Fe-4S] cluster</name>
        <dbReference type="ChEBI" id="CHEBI:49883"/>
    </cofactor>
</comment>
<evidence type="ECO:0000256" key="14">
    <source>
        <dbReference type="ARBA" id="ARBA00061574"/>
    </source>
</evidence>
<evidence type="ECO:0000256" key="5">
    <source>
        <dbReference type="ARBA" id="ARBA00022490"/>
    </source>
</evidence>
<dbReference type="SFLD" id="SFLDG01082">
    <property type="entry name" value="B12-binding_domain_containing"/>
    <property type="match status" value="1"/>
</dbReference>
<evidence type="ECO:0000256" key="3">
    <source>
        <dbReference type="ARBA" id="ARBA00013273"/>
    </source>
</evidence>
<evidence type="ECO:0000256" key="6">
    <source>
        <dbReference type="ARBA" id="ARBA00022679"/>
    </source>
</evidence>
<dbReference type="InterPro" id="IPR005839">
    <property type="entry name" value="Methylthiotransferase"/>
</dbReference>
<keyword evidence="19" id="KW-1185">Reference proteome</keyword>
<keyword evidence="10" id="KW-0408">Iron</keyword>